<reference evidence="3 4" key="1">
    <citation type="submission" date="2019-06" db="EMBL/GenBank/DDBJ databases">
        <title>Genome of Methylobacterium sp. 17Sr1-39.</title>
        <authorList>
            <person name="Seo T."/>
        </authorList>
    </citation>
    <scope>NUCLEOTIDE SEQUENCE [LARGE SCALE GENOMIC DNA]</scope>
    <source>
        <strain evidence="3 4">17Sr1-39</strain>
    </source>
</reference>
<dbReference type="OrthoDB" id="9771580at2"/>
<name>A0A5C4L9J4_9HYPH</name>
<dbReference type="EMBL" id="VDDA01000023">
    <property type="protein sequence ID" value="TNC08464.1"/>
    <property type="molecule type" value="Genomic_DNA"/>
</dbReference>
<keyword evidence="4" id="KW-1185">Reference proteome</keyword>
<evidence type="ECO:0000259" key="2">
    <source>
        <dbReference type="Pfam" id="PF17289"/>
    </source>
</evidence>
<dbReference type="NCBIfam" id="TIGR01630">
    <property type="entry name" value="psiM2_ORF9"/>
    <property type="match status" value="1"/>
</dbReference>
<evidence type="ECO:0000256" key="1">
    <source>
        <dbReference type="ARBA" id="ARBA00022612"/>
    </source>
</evidence>
<proteinExistence type="predicted"/>
<dbReference type="Pfam" id="PF17289">
    <property type="entry name" value="Terminase_6C"/>
    <property type="match status" value="1"/>
</dbReference>
<dbReference type="Proteomes" id="UP000305267">
    <property type="component" value="Unassembled WGS sequence"/>
</dbReference>
<comment type="caution">
    <text evidence="3">The sequence shown here is derived from an EMBL/GenBank/DDBJ whole genome shotgun (WGS) entry which is preliminary data.</text>
</comment>
<feature type="domain" description="Terminase large subunit gp17-like C-terminal" evidence="2">
    <location>
        <begin position="293"/>
        <end position="439"/>
    </location>
</feature>
<sequence length="531" mass="57449">MRRAWPIVEPAAPYIHGWHIDAIAEHLEAVTAGQITRLLINVPPGTMKSLMVGVFWPTWEWGPRNRPATRVVATSHSIPLAVRDNLKARRLVTSDWYRGLWGDRVVLTGDQNAKTKFENTRTGVRDAMAFKSLTGSRGDRVIIDDPHSVDSAESEAERGSVTTTFLESVPTRLTDPKRSAIVVVMQRLHERDVSGVILSKDLGYEHLMLPMEFEPDRRCVTSIGFRDPRTEDGELLFPARFPREVVERDKIPLGAYAVAGQFQQRPAPRHGGLFQVGKIEIVDALPRITKAVRGWDLAGTTRGGDWTAGVKIGRGEDGAFYVLDVRRVQKTPGAVRTLLFDTARQDGGDVAIRLPQDPGQAGKAQAQDLVAALAGYIVTALPVTGAKDTRARPLAAQVEQGNVRLVRAPWNDAFLQELGMFPSGSHDDQVDAASDAFNELAGVKGGEGILEFYRREAEAVPAIPAPQHGWSMPSGVVAGQVAMRAPPGTGTVIGLTGARYVPDAAGLVRVASEDAGPLRAAGFVDAADDAA</sequence>
<organism evidence="3 4">
    <name type="scientific">Methylobacterium terricola</name>
    <dbReference type="NCBI Taxonomy" id="2583531"/>
    <lineage>
        <taxon>Bacteria</taxon>
        <taxon>Pseudomonadati</taxon>
        <taxon>Pseudomonadota</taxon>
        <taxon>Alphaproteobacteria</taxon>
        <taxon>Hyphomicrobiales</taxon>
        <taxon>Methylobacteriaceae</taxon>
        <taxon>Methylobacterium</taxon>
    </lineage>
</organism>
<evidence type="ECO:0000313" key="4">
    <source>
        <dbReference type="Proteomes" id="UP000305267"/>
    </source>
</evidence>
<evidence type="ECO:0000313" key="3">
    <source>
        <dbReference type="EMBL" id="TNC08464.1"/>
    </source>
</evidence>
<dbReference type="AlphaFoldDB" id="A0A5C4L9J4"/>
<dbReference type="InterPro" id="IPR035421">
    <property type="entry name" value="Terminase_6C"/>
</dbReference>
<keyword evidence="1" id="KW-1188">Viral release from host cell</keyword>
<gene>
    <name evidence="3" type="ORF">FF100_29395</name>
</gene>
<dbReference type="InterPro" id="IPR006517">
    <property type="entry name" value="Phage_terminase_lsu-like_C"/>
</dbReference>
<accession>A0A5C4L9J4</accession>
<protein>
    <submittedName>
        <fullName evidence="3">Terminase</fullName>
    </submittedName>
</protein>